<dbReference type="PANTHER" id="PTHR30273">
    <property type="entry name" value="PERIPLASMIC SIGNAL SENSOR AND SIGMA FACTOR ACTIVATOR FECR-RELATED"/>
    <property type="match status" value="1"/>
</dbReference>
<dbReference type="PANTHER" id="PTHR30273:SF2">
    <property type="entry name" value="PROTEIN FECR"/>
    <property type="match status" value="1"/>
</dbReference>
<proteinExistence type="predicted"/>
<keyword evidence="4" id="KW-1185">Reference proteome</keyword>
<dbReference type="RefSeq" id="WP_132225557.1">
    <property type="nucleotide sequence ID" value="NZ_SMGO01000003.1"/>
</dbReference>
<dbReference type="OrthoDB" id="676789at2"/>
<feature type="domain" description="Protein FecR C-terminal" evidence="2">
    <location>
        <begin position="259"/>
        <end position="324"/>
    </location>
</feature>
<name>A0A4R1LUB8_9SPHI</name>
<gene>
    <name evidence="3" type="ORF">C8N28_2613</name>
</gene>
<dbReference type="EMBL" id="SMGO01000003">
    <property type="protein sequence ID" value="TCK80859.1"/>
    <property type="molecule type" value="Genomic_DNA"/>
</dbReference>
<evidence type="ECO:0000313" key="4">
    <source>
        <dbReference type="Proteomes" id="UP000294616"/>
    </source>
</evidence>
<dbReference type="Proteomes" id="UP000294616">
    <property type="component" value="Unassembled WGS sequence"/>
</dbReference>
<dbReference type="Gene3D" id="2.60.120.1440">
    <property type="match status" value="1"/>
</dbReference>
<dbReference type="InterPro" id="IPR032508">
    <property type="entry name" value="FecR_C"/>
</dbReference>
<dbReference type="AlphaFoldDB" id="A0A4R1LUB8"/>
<dbReference type="Pfam" id="PF16344">
    <property type="entry name" value="FecR_C"/>
    <property type="match status" value="1"/>
</dbReference>
<accession>A0A4R1LUB8</accession>
<feature type="domain" description="FecR protein" evidence="1">
    <location>
        <begin position="124"/>
        <end position="212"/>
    </location>
</feature>
<dbReference type="PIRSF" id="PIRSF018266">
    <property type="entry name" value="FecR"/>
    <property type="match status" value="1"/>
</dbReference>
<dbReference type="Gene3D" id="3.55.50.30">
    <property type="match status" value="1"/>
</dbReference>
<evidence type="ECO:0000259" key="2">
    <source>
        <dbReference type="Pfam" id="PF16344"/>
    </source>
</evidence>
<protein>
    <submittedName>
        <fullName evidence="3">FecR family protein</fullName>
    </submittedName>
</protein>
<evidence type="ECO:0000259" key="1">
    <source>
        <dbReference type="Pfam" id="PF04773"/>
    </source>
</evidence>
<dbReference type="InterPro" id="IPR012373">
    <property type="entry name" value="Ferrdict_sens_TM"/>
</dbReference>
<organism evidence="3 4">
    <name type="scientific">Albibacterium bauzanense</name>
    <dbReference type="NCBI Taxonomy" id="653929"/>
    <lineage>
        <taxon>Bacteria</taxon>
        <taxon>Pseudomonadati</taxon>
        <taxon>Bacteroidota</taxon>
        <taxon>Sphingobacteriia</taxon>
        <taxon>Sphingobacteriales</taxon>
        <taxon>Sphingobacteriaceae</taxon>
        <taxon>Albibacterium</taxon>
    </lineage>
</organism>
<reference evidence="3 4" key="1">
    <citation type="submission" date="2019-03" db="EMBL/GenBank/DDBJ databases">
        <title>Genomic Encyclopedia of Archaeal and Bacterial Type Strains, Phase II (KMG-II): from individual species to whole genera.</title>
        <authorList>
            <person name="Goeker M."/>
        </authorList>
    </citation>
    <scope>NUCLEOTIDE SEQUENCE [LARGE SCALE GENOMIC DNA]</scope>
    <source>
        <strain evidence="3 4">DSM 22554</strain>
    </source>
</reference>
<sequence>MDEKERNRILQKVSKGSLTADEQEKLNNWYADFDTTSKDLKVFHDDKHEEKVRIRLLNRIIAQIPTSRKYSFIEKPFFKPSNWMKVAAVLILFVSFPLYNYVKKANELRIVDAATLQISKAQIGKRVKLTLEDGSEILLNSGSVIKYPKHFDNNKREVYLEGEAFFKVTHNATKPFIINTGKLKTIVLGTSFNIRAYPEIDQIKVTVSTGKVSITATGKTLSLLYPNQQINYHSRTESYEVTNADAKLATSWQIGEVRLDGVSFQELSLIIKNTWGLILETQSNRLKTANYKTTFNTNNKIEDVMRVISKITDAKYLIRNNIITLYE</sequence>
<dbReference type="Pfam" id="PF04773">
    <property type="entry name" value="FecR"/>
    <property type="match status" value="1"/>
</dbReference>
<dbReference type="InterPro" id="IPR006860">
    <property type="entry name" value="FecR"/>
</dbReference>
<dbReference type="GO" id="GO:0016989">
    <property type="term" value="F:sigma factor antagonist activity"/>
    <property type="evidence" value="ECO:0007669"/>
    <property type="project" value="TreeGrafter"/>
</dbReference>
<comment type="caution">
    <text evidence="3">The sequence shown here is derived from an EMBL/GenBank/DDBJ whole genome shotgun (WGS) entry which is preliminary data.</text>
</comment>
<evidence type="ECO:0000313" key="3">
    <source>
        <dbReference type="EMBL" id="TCK80859.1"/>
    </source>
</evidence>